<evidence type="ECO:0000256" key="1">
    <source>
        <dbReference type="SAM" id="MobiDB-lite"/>
    </source>
</evidence>
<protein>
    <submittedName>
        <fullName evidence="2">Uncharacterized protein</fullName>
    </submittedName>
</protein>
<dbReference type="RefSeq" id="WP_394839463.1">
    <property type="nucleotide sequence ID" value="NZ_CP089929.1"/>
</dbReference>
<evidence type="ECO:0000313" key="3">
    <source>
        <dbReference type="Proteomes" id="UP001374803"/>
    </source>
</evidence>
<evidence type="ECO:0000313" key="2">
    <source>
        <dbReference type="EMBL" id="WXB09790.1"/>
    </source>
</evidence>
<reference evidence="2" key="1">
    <citation type="submission" date="2021-12" db="EMBL/GenBank/DDBJ databases">
        <title>Discovery of the Pendulisporaceae a myxobacterial family with distinct sporulation behavior and unique specialized metabolism.</title>
        <authorList>
            <person name="Garcia R."/>
            <person name="Popoff A."/>
            <person name="Bader C.D."/>
            <person name="Loehr J."/>
            <person name="Walesch S."/>
            <person name="Walt C."/>
            <person name="Boldt J."/>
            <person name="Bunk B."/>
            <person name="Haeckl F.J.F.P.J."/>
            <person name="Gunesch A.P."/>
            <person name="Birkelbach J."/>
            <person name="Nuebel U."/>
            <person name="Pietschmann T."/>
            <person name="Bach T."/>
            <person name="Mueller R."/>
        </authorList>
    </citation>
    <scope>NUCLEOTIDE SEQUENCE</scope>
    <source>
        <strain evidence="2">MSr11367</strain>
    </source>
</reference>
<organism evidence="2 3">
    <name type="scientific">Pendulispora rubella</name>
    <dbReference type="NCBI Taxonomy" id="2741070"/>
    <lineage>
        <taxon>Bacteria</taxon>
        <taxon>Pseudomonadati</taxon>
        <taxon>Myxococcota</taxon>
        <taxon>Myxococcia</taxon>
        <taxon>Myxococcales</taxon>
        <taxon>Sorangiineae</taxon>
        <taxon>Pendulisporaceae</taxon>
        <taxon>Pendulispora</taxon>
    </lineage>
</organism>
<gene>
    <name evidence="2" type="ORF">LVJ94_21485</name>
</gene>
<keyword evidence="3" id="KW-1185">Reference proteome</keyword>
<sequence>MFVRAAEASTIKGAAAEPIAPWDVERWLKRAWTREPLLDLHRELAGAPRWVPFDAMREAGEDRDDAIVQSILRALRSNELVALRLPTPGLAPFVPDQPPSKPPPPTPRKDEVLNVKFNPSTGYCGEKLTITCDGTVTSGTVKLKFKGVELETPKLTTLDVDIATPKSMEIKNVPFLQLGEKPEDRKAFEDVQVQVESESAPVPPSNLPTFYRARGMPNAPVGTFTATRNWNNFAMKPKFDQKIEKYIAKVVVTISVLKGWAATYVDLTGTPVTGAVTGGPGNNMRWARSTTGAMAPDEYHDGTAWQPLPTGFVPGAGNFFSRSFYRSGTTFVSPEGASFVYPEAFPDYNFDDPTYIAVRKRWISVAKKIWSRKWHLHRKACHSDKTVRCCRYDVDVELRFKLVTAPGEGVVVLAPGNQRSHAGVFCMGDNRPSLAAHEAGHHMDCPDEYDKGAIDPSVNTDGATNGLDSSTIMGGGNTVKKRHYHAFAAMVQRLLKTKYGRDDKYEAVAIT</sequence>
<dbReference type="EMBL" id="CP089983">
    <property type="protein sequence ID" value="WXB09790.1"/>
    <property type="molecule type" value="Genomic_DNA"/>
</dbReference>
<dbReference type="Proteomes" id="UP001374803">
    <property type="component" value="Chromosome"/>
</dbReference>
<proteinExistence type="predicted"/>
<name>A0ABZ2LHE2_9BACT</name>
<feature type="compositionally biased region" description="Pro residues" evidence="1">
    <location>
        <begin position="95"/>
        <end position="106"/>
    </location>
</feature>
<feature type="region of interest" description="Disordered" evidence="1">
    <location>
        <begin position="91"/>
        <end position="110"/>
    </location>
</feature>
<accession>A0ABZ2LHE2</accession>